<dbReference type="Proteomes" id="UP001165293">
    <property type="component" value="Unassembled WGS sequence"/>
</dbReference>
<comment type="caution">
    <text evidence="6">The sequence shown here is derived from an EMBL/GenBank/DDBJ whole genome shotgun (WGS) entry which is preliminary data.</text>
</comment>
<keyword evidence="2" id="KW-0813">Transport</keyword>
<name>A0ABS8JD50_9GAMM</name>
<sequence length="256" mass="27870">MFRISPLLIAVALAMAGSAFAQDAATDPPAVDPKAMEALDRMGKALRALGPFSVHAESTAELVLEDAEKVEFSGQVDYQVIPPNKLHASLVSDRREREFYYDGKTLTIYAPTTGFYATLPAPATLRGLVDKAQNEYGVEMPLADLFLWGTDAAPASEITRATYIGRGRIDGDPVAHFAYRQGDTDWQVWLDGEALPRKLVIADTSTPERPEYTAQLDWSKGETVSADAFAFKPGDDDYEIAFFPTVVISASQEGGQ</sequence>
<dbReference type="InterPro" id="IPR029046">
    <property type="entry name" value="LolA/LolB/LppX"/>
</dbReference>
<organism evidence="6 7">
    <name type="scientific">Noviluteimonas lactosilytica</name>
    <dbReference type="NCBI Taxonomy" id="2888523"/>
    <lineage>
        <taxon>Bacteria</taxon>
        <taxon>Pseudomonadati</taxon>
        <taxon>Pseudomonadota</taxon>
        <taxon>Gammaproteobacteria</taxon>
        <taxon>Lysobacterales</taxon>
        <taxon>Lysobacteraceae</taxon>
        <taxon>Noviluteimonas</taxon>
    </lineage>
</organism>
<dbReference type="RefSeq" id="WP_230525190.1">
    <property type="nucleotide sequence ID" value="NZ_JAJGAK010000001.1"/>
</dbReference>
<evidence type="ECO:0000313" key="7">
    <source>
        <dbReference type="Proteomes" id="UP001165293"/>
    </source>
</evidence>
<comment type="subunit">
    <text evidence="1">Monomer.</text>
</comment>
<keyword evidence="7" id="KW-1185">Reference proteome</keyword>
<accession>A0ABS8JD50</accession>
<evidence type="ECO:0000256" key="5">
    <source>
        <dbReference type="SAM" id="SignalP"/>
    </source>
</evidence>
<dbReference type="EMBL" id="JAJGAK010000001">
    <property type="protein sequence ID" value="MCC8361536.1"/>
    <property type="molecule type" value="Genomic_DNA"/>
</dbReference>
<reference evidence="6" key="1">
    <citation type="submission" date="2021-10" db="EMBL/GenBank/DDBJ databases">
        <authorList>
            <person name="Lyu M."/>
            <person name="Wang X."/>
            <person name="Meng X."/>
            <person name="Xu K."/>
        </authorList>
    </citation>
    <scope>NUCLEOTIDE SEQUENCE</scope>
    <source>
        <strain evidence="6">A6</strain>
    </source>
</reference>
<proteinExistence type="predicted"/>
<keyword evidence="4" id="KW-0653">Protein transport</keyword>
<protein>
    <submittedName>
        <fullName evidence="6">DUF2092 domain-containing protein</fullName>
    </submittedName>
</protein>
<evidence type="ECO:0000256" key="2">
    <source>
        <dbReference type="ARBA" id="ARBA00022448"/>
    </source>
</evidence>
<evidence type="ECO:0000256" key="1">
    <source>
        <dbReference type="ARBA" id="ARBA00011245"/>
    </source>
</evidence>
<gene>
    <name evidence="6" type="ORF">LK996_00345</name>
</gene>
<dbReference type="InterPro" id="IPR019207">
    <property type="entry name" value="DUF2092"/>
</dbReference>
<feature type="signal peptide" evidence="5">
    <location>
        <begin position="1"/>
        <end position="21"/>
    </location>
</feature>
<evidence type="ECO:0000256" key="3">
    <source>
        <dbReference type="ARBA" id="ARBA00022729"/>
    </source>
</evidence>
<keyword evidence="3 5" id="KW-0732">Signal</keyword>
<dbReference type="SUPFAM" id="SSF89392">
    <property type="entry name" value="Prokaryotic lipoproteins and lipoprotein localization factors"/>
    <property type="match status" value="1"/>
</dbReference>
<evidence type="ECO:0000256" key="4">
    <source>
        <dbReference type="ARBA" id="ARBA00022927"/>
    </source>
</evidence>
<dbReference type="Pfam" id="PF09865">
    <property type="entry name" value="DUF2092"/>
    <property type="match status" value="1"/>
</dbReference>
<feature type="chain" id="PRO_5046466093" evidence="5">
    <location>
        <begin position="22"/>
        <end position="256"/>
    </location>
</feature>
<evidence type="ECO:0000313" key="6">
    <source>
        <dbReference type="EMBL" id="MCC8361536.1"/>
    </source>
</evidence>